<keyword evidence="5" id="KW-1185">Reference proteome</keyword>
<dbReference type="InterPro" id="IPR020841">
    <property type="entry name" value="PKS_Beta-ketoAc_synthase_dom"/>
</dbReference>
<name>A0A0C3B620_PILCF</name>
<dbReference type="SMART" id="SM00825">
    <property type="entry name" value="PKS_KS"/>
    <property type="match status" value="1"/>
</dbReference>
<dbReference type="CDD" id="cd00833">
    <property type="entry name" value="PKS"/>
    <property type="match status" value="1"/>
</dbReference>
<keyword evidence="2" id="KW-0597">Phosphoprotein</keyword>
<dbReference type="OrthoDB" id="5334845at2759"/>
<organism evidence="4 5">
    <name type="scientific">Piloderma croceum (strain F 1598)</name>
    <dbReference type="NCBI Taxonomy" id="765440"/>
    <lineage>
        <taxon>Eukaryota</taxon>
        <taxon>Fungi</taxon>
        <taxon>Dikarya</taxon>
        <taxon>Basidiomycota</taxon>
        <taxon>Agaricomycotina</taxon>
        <taxon>Agaricomycetes</taxon>
        <taxon>Agaricomycetidae</taxon>
        <taxon>Atheliales</taxon>
        <taxon>Atheliaceae</taxon>
        <taxon>Piloderma</taxon>
    </lineage>
</organism>
<dbReference type="Gene3D" id="3.30.70.3290">
    <property type="match status" value="1"/>
</dbReference>
<dbReference type="InParanoid" id="A0A0C3B620"/>
<dbReference type="Pfam" id="PF00109">
    <property type="entry name" value="ketoacyl-synt"/>
    <property type="match status" value="1"/>
</dbReference>
<proteinExistence type="predicted"/>
<dbReference type="GO" id="GO:0006633">
    <property type="term" value="P:fatty acid biosynthetic process"/>
    <property type="evidence" value="ECO:0007669"/>
    <property type="project" value="TreeGrafter"/>
</dbReference>
<dbReference type="Proteomes" id="UP000054166">
    <property type="component" value="Unassembled WGS sequence"/>
</dbReference>
<reference evidence="5" key="2">
    <citation type="submission" date="2015-01" db="EMBL/GenBank/DDBJ databases">
        <title>Evolutionary Origins and Diversification of the Mycorrhizal Mutualists.</title>
        <authorList>
            <consortium name="DOE Joint Genome Institute"/>
            <consortium name="Mycorrhizal Genomics Consortium"/>
            <person name="Kohler A."/>
            <person name="Kuo A."/>
            <person name="Nagy L.G."/>
            <person name="Floudas D."/>
            <person name="Copeland A."/>
            <person name="Barry K.W."/>
            <person name="Cichocki N."/>
            <person name="Veneault-Fourrey C."/>
            <person name="LaButti K."/>
            <person name="Lindquist E.A."/>
            <person name="Lipzen A."/>
            <person name="Lundell T."/>
            <person name="Morin E."/>
            <person name="Murat C."/>
            <person name="Riley R."/>
            <person name="Ohm R."/>
            <person name="Sun H."/>
            <person name="Tunlid A."/>
            <person name="Henrissat B."/>
            <person name="Grigoriev I.V."/>
            <person name="Hibbett D.S."/>
            <person name="Martin F."/>
        </authorList>
    </citation>
    <scope>NUCLEOTIDE SEQUENCE [LARGE SCALE GENOMIC DNA]</scope>
    <source>
        <strain evidence="5">F 1598</strain>
    </source>
</reference>
<dbReference type="AlphaFoldDB" id="A0A0C3B620"/>
<dbReference type="SUPFAM" id="SSF53901">
    <property type="entry name" value="Thiolase-like"/>
    <property type="match status" value="1"/>
</dbReference>
<dbReference type="GO" id="GO:0044550">
    <property type="term" value="P:secondary metabolite biosynthetic process"/>
    <property type="evidence" value="ECO:0007669"/>
    <property type="project" value="TreeGrafter"/>
</dbReference>
<keyword evidence="1" id="KW-0596">Phosphopantetheine</keyword>
<dbReference type="GO" id="GO:0004312">
    <property type="term" value="F:fatty acid synthase activity"/>
    <property type="evidence" value="ECO:0007669"/>
    <property type="project" value="TreeGrafter"/>
</dbReference>
<reference evidence="4 5" key="1">
    <citation type="submission" date="2014-04" db="EMBL/GenBank/DDBJ databases">
        <authorList>
            <consortium name="DOE Joint Genome Institute"/>
            <person name="Kuo A."/>
            <person name="Tarkka M."/>
            <person name="Buscot F."/>
            <person name="Kohler A."/>
            <person name="Nagy L.G."/>
            <person name="Floudas D."/>
            <person name="Copeland A."/>
            <person name="Barry K.W."/>
            <person name="Cichocki N."/>
            <person name="Veneault-Fourrey C."/>
            <person name="LaButti K."/>
            <person name="Lindquist E.A."/>
            <person name="Lipzen A."/>
            <person name="Lundell T."/>
            <person name="Morin E."/>
            <person name="Murat C."/>
            <person name="Sun H."/>
            <person name="Tunlid A."/>
            <person name="Henrissat B."/>
            <person name="Grigoriev I.V."/>
            <person name="Hibbett D.S."/>
            <person name="Martin F."/>
            <person name="Nordberg H.P."/>
            <person name="Cantor M.N."/>
            <person name="Hua S.X."/>
        </authorList>
    </citation>
    <scope>NUCLEOTIDE SEQUENCE [LARGE SCALE GENOMIC DNA]</scope>
    <source>
        <strain evidence="4 5">F 1598</strain>
    </source>
</reference>
<gene>
    <name evidence="4" type="ORF">PILCRDRAFT_37707</name>
</gene>
<dbReference type="InterPro" id="IPR014030">
    <property type="entry name" value="Ketoacyl_synth_N"/>
</dbReference>
<feature type="non-terminal residue" evidence="4">
    <location>
        <position position="1"/>
    </location>
</feature>
<dbReference type="InterPro" id="IPR050091">
    <property type="entry name" value="PKS_NRPS_Biosynth_Enz"/>
</dbReference>
<dbReference type="PROSITE" id="PS52004">
    <property type="entry name" value="KS3_2"/>
    <property type="match status" value="1"/>
</dbReference>
<sequence length="456" mass="48567">SMRPTLHVAHEALEDTGFTGIADGSAFDPNTLGVFVGSSTDDYTKDPNSYPIDIYHIVRNQRAFLSGQISHHFGLRGPCVSLDMACGGSMAAFNTACRALATGECHAAIAGSVHVMSPISGPPAVMSLKLAGFLNPRGQCKPFMIDGAGFCCAEGAGLAVMKRLSDAIHDGDRIHGVIHGIGVGNMATVSSIVRPDGPLQGLSLGHAIACSGIDPSEISFVEAHRPGTQKGDPAEVFSICSVLAKQGSRYPDNILIIGSVKGNVGHSAAASGSMSLFKVLAMMRYQTIPPQPNFHPSMLNPRLHTFFEDHPIRISDCEQKWNVARRIAVVSNFGGTGYAGHIVVEDSATSVQPASSSHVSVPIFLFFVSVKDKKTLVTLAHRYADWLESEGTSVALSDISYATTARRKVHTYFALVQATSQADLARQLHNDETRPIINVSSLKHPRTLAFCFSGQG</sequence>
<dbReference type="Pfam" id="PF02801">
    <property type="entry name" value="Ketoacyl-synt_C"/>
    <property type="match status" value="1"/>
</dbReference>
<feature type="non-terminal residue" evidence="4">
    <location>
        <position position="456"/>
    </location>
</feature>
<dbReference type="PANTHER" id="PTHR43775:SF37">
    <property type="entry name" value="SI:DKEY-61P9.11"/>
    <property type="match status" value="1"/>
</dbReference>
<feature type="domain" description="Ketosynthase family 3 (KS3)" evidence="3">
    <location>
        <begin position="1"/>
        <end position="346"/>
    </location>
</feature>
<dbReference type="HOGENOM" id="CLU_000022_16_2_1"/>
<evidence type="ECO:0000259" key="3">
    <source>
        <dbReference type="PROSITE" id="PS52004"/>
    </source>
</evidence>
<dbReference type="InterPro" id="IPR016039">
    <property type="entry name" value="Thiolase-like"/>
</dbReference>
<accession>A0A0C3B620</accession>
<dbReference type="STRING" id="765440.A0A0C3B620"/>
<evidence type="ECO:0000256" key="1">
    <source>
        <dbReference type="ARBA" id="ARBA00022450"/>
    </source>
</evidence>
<evidence type="ECO:0000313" key="5">
    <source>
        <dbReference type="Proteomes" id="UP000054166"/>
    </source>
</evidence>
<dbReference type="Pfam" id="PF22621">
    <property type="entry name" value="CurL-like_PKS_C"/>
    <property type="match status" value="1"/>
</dbReference>
<evidence type="ECO:0000313" key="4">
    <source>
        <dbReference type="EMBL" id="KIM72757.1"/>
    </source>
</evidence>
<dbReference type="FunCoup" id="A0A0C3B620">
    <property type="interactions" value="329"/>
</dbReference>
<dbReference type="InterPro" id="IPR014031">
    <property type="entry name" value="Ketoacyl_synth_C"/>
</dbReference>
<dbReference type="Gene3D" id="3.40.47.10">
    <property type="match status" value="1"/>
</dbReference>
<dbReference type="Gene3D" id="3.40.366.10">
    <property type="entry name" value="Malonyl-Coenzyme A Acyl Carrier Protein, domain 2"/>
    <property type="match status" value="1"/>
</dbReference>
<evidence type="ECO:0000256" key="2">
    <source>
        <dbReference type="ARBA" id="ARBA00022553"/>
    </source>
</evidence>
<dbReference type="EMBL" id="KN833108">
    <property type="protein sequence ID" value="KIM72757.1"/>
    <property type="molecule type" value="Genomic_DNA"/>
</dbReference>
<protein>
    <recommendedName>
        <fullName evidence="3">Ketosynthase family 3 (KS3) domain-containing protein</fullName>
    </recommendedName>
</protein>
<dbReference type="InterPro" id="IPR001227">
    <property type="entry name" value="Ac_transferase_dom_sf"/>
</dbReference>
<dbReference type="PANTHER" id="PTHR43775">
    <property type="entry name" value="FATTY ACID SYNTHASE"/>
    <property type="match status" value="1"/>
</dbReference>